<dbReference type="PANTHER" id="PTHR12215:SF10">
    <property type="entry name" value="L-AMINOADIPATE-SEMIALDEHYDE DEHYDROGENASE-PHOSPHOPANTETHEINYL TRANSFERASE"/>
    <property type="match status" value="1"/>
</dbReference>
<dbReference type="RefSeq" id="WP_183440767.1">
    <property type="nucleotide sequence ID" value="NZ_JACHXD010000004.1"/>
</dbReference>
<evidence type="ECO:0000259" key="4">
    <source>
        <dbReference type="Pfam" id="PF22624"/>
    </source>
</evidence>
<dbReference type="SUPFAM" id="SSF56214">
    <property type="entry name" value="4'-phosphopantetheinyl transferase"/>
    <property type="match status" value="2"/>
</dbReference>
<dbReference type="Gene3D" id="3.90.470.20">
    <property type="entry name" value="4'-phosphopantetheinyl transferase domain"/>
    <property type="match status" value="2"/>
</dbReference>
<accession>A0A7W5FTH9</accession>
<dbReference type="GO" id="GO:0005829">
    <property type="term" value="C:cytosol"/>
    <property type="evidence" value="ECO:0007669"/>
    <property type="project" value="TreeGrafter"/>
</dbReference>
<dbReference type="InterPro" id="IPR050559">
    <property type="entry name" value="P-Pant_transferase_sf"/>
</dbReference>
<dbReference type="InterPro" id="IPR037143">
    <property type="entry name" value="4-PPantetheinyl_Trfase_dom_sf"/>
</dbReference>
<name>A0A7W5FTH9_9BURK</name>
<evidence type="ECO:0000313" key="6">
    <source>
        <dbReference type="Proteomes" id="UP000541535"/>
    </source>
</evidence>
<dbReference type="GO" id="GO:0000287">
    <property type="term" value="F:magnesium ion binding"/>
    <property type="evidence" value="ECO:0007669"/>
    <property type="project" value="InterPro"/>
</dbReference>
<dbReference type="InterPro" id="IPR008278">
    <property type="entry name" value="4-PPantetheinyl_Trfase_dom"/>
</dbReference>
<feature type="domain" description="4'-phosphopantetheinyl transferase N-terminal" evidence="4">
    <location>
        <begin position="28"/>
        <end position="106"/>
    </location>
</feature>
<protein>
    <submittedName>
        <fullName evidence="5">4'-phosphopantetheinyl transferase</fullName>
        <ecNumber evidence="5">2.7.8.-</ecNumber>
    </submittedName>
</protein>
<dbReference type="Pfam" id="PF01648">
    <property type="entry name" value="ACPS"/>
    <property type="match status" value="1"/>
</dbReference>
<dbReference type="GO" id="GO:0019878">
    <property type="term" value="P:lysine biosynthetic process via aminoadipic acid"/>
    <property type="evidence" value="ECO:0007669"/>
    <property type="project" value="TreeGrafter"/>
</dbReference>
<proteinExistence type="inferred from homology"/>
<dbReference type="Proteomes" id="UP000541535">
    <property type="component" value="Unassembled WGS sequence"/>
</dbReference>
<keyword evidence="6" id="KW-1185">Reference proteome</keyword>
<organism evidence="5 6">
    <name type="scientific">Pseudoduganella violacea</name>
    <dbReference type="NCBI Taxonomy" id="1715466"/>
    <lineage>
        <taxon>Bacteria</taxon>
        <taxon>Pseudomonadati</taxon>
        <taxon>Pseudomonadota</taxon>
        <taxon>Betaproteobacteria</taxon>
        <taxon>Burkholderiales</taxon>
        <taxon>Oxalobacteraceae</taxon>
        <taxon>Telluria group</taxon>
        <taxon>Pseudoduganella</taxon>
    </lineage>
</organism>
<dbReference type="Pfam" id="PF22624">
    <property type="entry name" value="AASDHPPT_N"/>
    <property type="match status" value="1"/>
</dbReference>
<dbReference type="InterPro" id="IPR055066">
    <property type="entry name" value="AASDHPPT_N"/>
</dbReference>
<feature type="domain" description="4'-phosphopantetheinyl transferase" evidence="3">
    <location>
        <begin position="112"/>
        <end position="167"/>
    </location>
</feature>
<dbReference type="PANTHER" id="PTHR12215">
    <property type="entry name" value="PHOSPHOPANTETHEINE TRANSFERASE"/>
    <property type="match status" value="1"/>
</dbReference>
<evidence type="ECO:0000256" key="2">
    <source>
        <dbReference type="ARBA" id="ARBA00022679"/>
    </source>
</evidence>
<dbReference type="EMBL" id="JACHXD010000004">
    <property type="protein sequence ID" value="MBB3118895.1"/>
    <property type="molecule type" value="Genomic_DNA"/>
</dbReference>
<sequence>MAAAAQAVVWLLDAAGLAAADPGPWLARLGASERQRYQRFIREERRRQFLLGRMLLRQAASALLGLPQDVFTVEERIGQAPVLQRASGGAAPYFSLSHSGSWIACAISRDTPLGLDVERIDPARDLAALARQAFGAQESAEILALPEPRRSAAFFSLWSQREAEYKLGQTASASRCYFLPHPQLSIAVCAAAPLAPALRIIDALD</sequence>
<comment type="similarity">
    <text evidence="1">Belongs to the P-Pant transferase superfamily. Gsp/Sfp/HetI/AcpT family.</text>
</comment>
<keyword evidence="2 5" id="KW-0808">Transferase</keyword>
<gene>
    <name evidence="5" type="ORF">FHS03_001940</name>
</gene>
<dbReference type="AlphaFoldDB" id="A0A7W5FTH9"/>
<reference evidence="5 6" key="1">
    <citation type="submission" date="2020-08" db="EMBL/GenBank/DDBJ databases">
        <title>Genomic Encyclopedia of Type Strains, Phase III (KMG-III): the genomes of soil and plant-associated and newly described type strains.</title>
        <authorList>
            <person name="Whitman W."/>
        </authorList>
    </citation>
    <scope>NUCLEOTIDE SEQUENCE [LARGE SCALE GENOMIC DNA]</scope>
    <source>
        <strain evidence="5 6">CECT 8897</strain>
    </source>
</reference>
<evidence type="ECO:0000256" key="1">
    <source>
        <dbReference type="ARBA" id="ARBA00010990"/>
    </source>
</evidence>
<dbReference type="EC" id="2.7.8.-" evidence="5"/>
<evidence type="ECO:0000259" key="3">
    <source>
        <dbReference type="Pfam" id="PF01648"/>
    </source>
</evidence>
<evidence type="ECO:0000313" key="5">
    <source>
        <dbReference type="EMBL" id="MBB3118895.1"/>
    </source>
</evidence>
<dbReference type="GO" id="GO:0008897">
    <property type="term" value="F:holo-[acyl-carrier-protein] synthase activity"/>
    <property type="evidence" value="ECO:0007669"/>
    <property type="project" value="InterPro"/>
</dbReference>
<comment type="caution">
    <text evidence="5">The sequence shown here is derived from an EMBL/GenBank/DDBJ whole genome shotgun (WGS) entry which is preliminary data.</text>
</comment>